<dbReference type="STRING" id="183478.A0A364NAC1"/>
<feature type="compositionally biased region" description="Basic and acidic residues" evidence="1">
    <location>
        <begin position="605"/>
        <end position="614"/>
    </location>
</feature>
<organism evidence="3 4">
    <name type="scientific">Stemphylium lycopersici</name>
    <name type="common">Tomato gray leaf spot disease fungus</name>
    <name type="synonym">Thyrospora lycopersici</name>
    <dbReference type="NCBI Taxonomy" id="183478"/>
    <lineage>
        <taxon>Eukaryota</taxon>
        <taxon>Fungi</taxon>
        <taxon>Dikarya</taxon>
        <taxon>Ascomycota</taxon>
        <taxon>Pezizomycotina</taxon>
        <taxon>Dothideomycetes</taxon>
        <taxon>Pleosporomycetidae</taxon>
        <taxon>Pleosporales</taxon>
        <taxon>Pleosporineae</taxon>
        <taxon>Pleosporaceae</taxon>
        <taxon>Stemphylium</taxon>
    </lineage>
</organism>
<dbReference type="PANTHER" id="PTHR35204">
    <property type="entry name" value="YALI0A21131P"/>
    <property type="match status" value="1"/>
</dbReference>
<feature type="region of interest" description="Disordered" evidence="1">
    <location>
        <begin position="593"/>
        <end position="614"/>
    </location>
</feature>
<name>A0A364NAC1_STELY</name>
<dbReference type="InterPro" id="IPR038921">
    <property type="entry name" value="YOR389W-like"/>
</dbReference>
<feature type="region of interest" description="Disordered" evidence="1">
    <location>
        <begin position="94"/>
        <end position="214"/>
    </location>
</feature>
<dbReference type="AlphaFoldDB" id="A0A364NAC1"/>
<evidence type="ECO:0000313" key="4">
    <source>
        <dbReference type="Proteomes" id="UP000249619"/>
    </source>
</evidence>
<comment type="caution">
    <text evidence="3">The sequence shown here is derived from an EMBL/GenBank/DDBJ whole genome shotgun (WGS) entry which is preliminary data.</text>
</comment>
<evidence type="ECO:0000256" key="2">
    <source>
        <dbReference type="SAM" id="SignalP"/>
    </source>
</evidence>
<proteinExistence type="predicted"/>
<protein>
    <submittedName>
        <fullName evidence="3">Uncharacterized protein</fullName>
    </submittedName>
</protein>
<evidence type="ECO:0000313" key="3">
    <source>
        <dbReference type="EMBL" id="RAR14265.1"/>
    </source>
</evidence>
<accession>A0A364NAC1</accession>
<keyword evidence="2" id="KW-0732">Signal</keyword>
<dbReference type="PANTHER" id="PTHR35204:SF1">
    <property type="entry name" value="ENTEROTOXIN"/>
    <property type="match status" value="1"/>
</dbReference>
<dbReference type="OrthoDB" id="10261782at2759"/>
<feature type="compositionally biased region" description="Basic residues" evidence="1">
    <location>
        <begin position="593"/>
        <end position="604"/>
    </location>
</feature>
<sequence>MRFQLSNLISISAVLLSTTCATSEVSKVPNANHVFNAIHSSMRQWGSSLNHNGMSFFLATVPPGTQLYHGTSKAEEIEGMEWLAFEPEHALIFARPHRGPPPGDGHGPPMGEKMGKHYPRPHHTNGNEEDVPDRRLLPLSSDESVPPPHHPHGPPPPPPLHHEGPPPHESPPLGHSSDPFTLHGRSAYPPHERRANSQQPLHSQGPERNNEHGYLHTYVPKHPLRLLYLDGLSAGKTPNGTLDTQDMLLLNITESGPMGGEYKRAQGMCNMSSTLWEGKIDGILRMEAGFEIILCDFQKHLERTDVVAVATEERHGGPPGWPGSWQYLKALTSRYNGIGGGRVSLDLEDFISVFAYPDIHGLFDNDVQSDYAMPRLQKVKEADRLRVKDDITDMILRKDWAEEKQSQDWQALVDMVVARYSEPLHYLHSAQEIREDKDALTAYLKTLLRPFIDDTSRNAKLETQRCIAQFIPTLPTTPQSAAPLAHLALYSVTHSICDTLLTALSIASSPTSHASFTSVYASHAVELVDELVKHLQWTTWKECGACADEEVCYIPIWPMGSHEDHKSPQCKREEDIKGRGGYWGSMNVGYHVKKKKKSKGKGRGKREGKAWELL</sequence>
<reference evidence="4" key="1">
    <citation type="submission" date="2018-05" db="EMBL/GenBank/DDBJ databases">
        <title>Draft genome sequence of Stemphylium lycopersici strain CIDEFI 213.</title>
        <authorList>
            <person name="Medina R."/>
            <person name="Franco M.E.E."/>
            <person name="Lucentini C.G."/>
            <person name="Saparrat M.C.N."/>
            <person name="Balatti P.A."/>
        </authorList>
    </citation>
    <scope>NUCLEOTIDE SEQUENCE [LARGE SCALE GENOMIC DNA]</scope>
    <source>
        <strain evidence="4">CIDEFI 213</strain>
    </source>
</reference>
<feature type="chain" id="PRO_5016892152" evidence="2">
    <location>
        <begin position="24"/>
        <end position="614"/>
    </location>
</feature>
<feature type="signal peptide" evidence="2">
    <location>
        <begin position="1"/>
        <end position="23"/>
    </location>
</feature>
<feature type="compositionally biased region" description="Pro residues" evidence="1">
    <location>
        <begin position="145"/>
        <end position="159"/>
    </location>
</feature>
<dbReference type="Proteomes" id="UP000249619">
    <property type="component" value="Unassembled WGS sequence"/>
</dbReference>
<keyword evidence="4" id="KW-1185">Reference proteome</keyword>
<dbReference type="EMBL" id="QGDH01000024">
    <property type="protein sequence ID" value="RAR14265.1"/>
    <property type="molecule type" value="Genomic_DNA"/>
</dbReference>
<evidence type="ECO:0000256" key="1">
    <source>
        <dbReference type="SAM" id="MobiDB-lite"/>
    </source>
</evidence>
<gene>
    <name evidence="3" type="ORF">DDE83_002377</name>
</gene>